<comment type="catalytic activity">
    <reaction evidence="1">
        <text>Release of an N-terminal amino acid, Xaa-|-Yaa- from a peptide, amide or arylamide. Xaa is preferably Ala, but may be most amino acids including Pro (slow action). When a terminal hydrophobic residue is followed by a prolyl residue, the two may be released as an intact Xaa-Pro dipeptide.</text>
        <dbReference type="EC" id="3.4.11.2"/>
    </reaction>
</comment>
<dbReference type="SUPFAM" id="SSF55486">
    <property type="entry name" value="Metalloproteases ('zincins'), catalytic domain"/>
    <property type="match status" value="1"/>
</dbReference>
<dbReference type="CDD" id="cd09602">
    <property type="entry name" value="M1_APN"/>
    <property type="match status" value="1"/>
</dbReference>
<evidence type="ECO:0000256" key="13">
    <source>
        <dbReference type="ARBA" id="ARBA00031533"/>
    </source>
</evidence>
<dbReference type="GO" id="GO:0005737">
    <property type="term" value="C:cytoplasm"/>
    <property type="evidence" value="ECO:0007669"/>
    <property type="project" value="TreeGrafter"/>
</dbReference>
<evidence type="ECO:0000259" key="16">
    <source>
        <dbReference type="Pfam" id="PF17900"/>
    </source>
</evidence>
<name>A0A840QK81_9PSEU</name>
<accession>A0A840QK81</accession>
<dbReference type="InterPro" id="IPR050344">
    <property type="entry name" value="Peptidase_M1_aminopeptidases"/>
</dbReference>
<dbReference type="EMBL" id="JACHIW010000003">
    <property type="protein sequence ID" value="MBB5159809.1"/>
    <property type="molecule type" value="Genomic_DNA"/>
</dbReference>
<dbReference type="GO" id="GO:0016020">
    <property type="term" value="C:membrane"/>
    <property type="evidence" value="ECO:0007669"/>
    <property type="project" value="TreeGrafter"/>
</dbReference>
<dbReference type="RefSeq" id="WP_184732799.1">
    <property type="nucleotide sequence ID" value="NZ_JACHIW010000003.1"/>
</dbReference>
<dbReference type="InterPro" id="IPR001930">
    <property type="entry name" value="Peptidase_M1"/>
</dbReference>
<evidence type="ECO:0000313" key="18">
    <source>
        <dbReference type="Proteomes" id="UP000584374"/>
    </source>
</evidence>
<evidence type="ECO:0000256" key="9">
    <source>
        <dbReference type="ARBA" id="ARBA00022801"/>
    </source>
</evidence>
<comment type="cofactor">
    <cofactor evidence="2">
        <name>Zn(2+)</name>
        <dbReference type="ChEBI" id="CHEBI:29105"/>
    </cofactor>
</comment>
<evidence type="ECO:0000259" key="15">
    <source>
        <dbReference type="Pfam" id="PF11838"/>
    </source>
</evidence>
<dbReference type="FunFam" id="1.10.390.10:FF:000004">
    <property type="entry name" value="Aminopeptidase N"/>
    <property type="match status" value="1"/>
</dbReference>
<proteinExistence type="inferred from homology"/>
<keyword evidence="7" id="KW-0645">Protease</keyword>
<keyword evidence="10" id="KW-0862">Zinc</keyword>
<dbReference type="GO" id="GO:0070006">
    <property type="term" value="F:metalloaminopeptidase activity"/>
    <property type="evidence" value="ECO:0007669"/>
    <property type="project" value="TreeGrafter"/>
</dbReference>
<feature type="domain" description="ERAP1-like C-terminal" evidence="15">
    <location>
        <begin position="531"/>
        <end position="841"/>
    </location>
</feature>
<dbReference type="Gene3D" id="1.10.390.10">
    <property type="entry name" value="Neutral Protease Domain 2"/>
    <property type="match status" value="1"/>
</dbReference>
<protein>
    <recommendedName>
        <fullName evidence="5">Aminopeptidase N</fullName>
        <ecNumber evidence="4">3.4.11.2</ecNumber>
    </recommendedName>
    <alternativeName>
        <fullName evidence="12">Alanine aminopeptidase</fullName>
    </alternativeName>
    <alternativeName>
        <fullName evidence="13">Lysyl aminopeptidase</fullName>
    </alternativeName>
</protein>
<evidence type="ECO:0000256" key="2">
    <source>
        <dbReference type="ARBA" id="ARBA00001947"/>
    </source>
</evidence>
<evidence type="ECO:0000256" key="1">
    <source>
        <dbReference type="ARBA" id="ARBA00000098"/>
    </source>
</evidence>
<dbReference type="PANTHER" id="PTHR11533">
    <property type="entry name" value="PROTEASE M1 ZINC METALLOPROTEASE"/>
    <property type="match status" value="1"/>
</dbReference>
<dbReference type="PANTHER" id="PTHR11533:SF174">
    <property type="entry name" value="PUROMYCIN-SENSITIVE AMINOPEPTIDASE-RELATED"/>
    <property type="match status" value="1"/>
</dbReference>
<evidence type="ECO:0000256" key="8">
    <source>
        <dbReference type="ARBA" id="ARBA00022723"/>
    </source>
</evidence>
<organism evidence="17 18">
    <name type="scientific">Saccharopolyspora phatthalungensis</name>
    <dbReference type="NCBI Taxonomy" id="664693"/>
    <lineage>
        <taxon>Bacteria</taxon>
        <taxon>Bacillati</taxon>
        <taxon>Actinomycetota</taxon>
        <taxon>Actinomycetes</taxon>
        <taxon>Pseudonocardiales</taxon>
        <taxon>Pseudonocardiaceae</taxon>
        <taxon>Saccharopolyspora</taxon>
    </lineage>
</organism>
<dbReference type="EC" id="3.4.11.2" evidence="4"/>
<sequence length="863" mass="95463">MTTPNLTREQANLRKSLIRVQSYDVHLDFTDGLGNLSTDTFRSATTIVFAADSPSATTWLDLVAYDITTATLNGEALDVSRYRPETGIVLPKLQRSNTVTVEARIRYSNTGEGIHLFVDPLDNETYLYSHFQATDAKRAFACFDQPDIKAPYTFHITAPEHWEVASNSPISRIEARHTGGKTVHFDPTLPISSYLTAVVAGPYHVCRTVHDGIDLALYCRRTLAKDLDADRILDVTKKGLDWYNKEFGHRYPFGKYDQIFAPELNVNAMENVGAVTLSEDFVFHGQVTDAQYQNRANVILHEMAHMWFGNLVTMRWWSDLWLNESFATYAASLCQASATRWSDAWVTFASKKAVAYEQDLQPTAHPVATDSPDEQAAAVNYDGITYAKGASVLKQLVAQVGLEAFMTGLRHYFATFAYGNTDLAALLSILEEASGRDLSGWATVWLETAGVNTMRVEYQVDEAGRYTAFELIQEAPTDVVRSNTLRPHRLEIALYNSDGERLVRTDRVDVDVTGARIAVPKLIGALQPDALLVNDDDLTYGKPRLDRQTLATLRDGGIARIDDPMARALFWSSAWEMTRDGIVAARDFVTLVLAGASGENDIGVLQLLMHQAQTALDIYATRDWAPTGYGAMARYAYAALRGAKAGSDQQIVWARVLTSCAGDDRHLDFIQGLWRGTEQVAGLVIDDSLRWSIVQTLAGHGLVNDADIRAELDRDPSASAHRNAATAYALLPTPQAKAEAWYRSVEDGALQKAMRQAFARGFAHRNQGEILAPYIDRYFDEVPELWRRSEGETGQKLVKALFPRWASAIDANTLATADRLLAREGLPTALVRLIGEGRADVSRALRARATDAGCGTGAQEQMS</sequence>
<dbReference type="PRINTS" id="PR00756">
    <property type="entry name" value="ALADIPTASE"/>
</dbReference>
<evidence type="ECO:0000313" key="17">
    <source>
        <dbReference type="EMBL" id="MBB5159809.1"/>
    </source>
</evidence>
<dbReference type="GO" id="GO:0006508">
    <property type="term" value="P:proteolysis"/>
    <property type="evidence" value="ECO:0007669"/>
    <property type="project" value="UniProtKB-KW"/>
</dbReference>
<dbReference type="InterPro" id="IPR024571">
    <property type="entry name" value="ERAP1-like_C_dom"/>
</dbReference>
<reference evidence="17 18" key="1">
    <citation type="submission" date="2020-08" db="EMBL/GenBank/DDBJ databases">
        <title>Sequencing the genomes of 1000 actinobacteria strains.</title>
        <authorList>
            <person name="Klenk H.-P."/>
        </authorList>
    </citation>
    <scope>NUCLEOTIDE SEQUENCE [LARGE SCALE GENOMIC DNA]</scope>
    <source>
        <strain evidence="17 18">DSM 45584</strain>
    </source>
</reference>
<dbReference type="InterPro" id="IPR014782">
    <property type="entry name" value="Peptidase_M1_dom"/>
</dbReference>
<evidence type="ECO:0000256" key="11">
    <source>
        <dbReference type="ARBA" id="ARBA00023049"/>
    </source>
</evidence>
<dbReference type="Pfam" id="PF01433">
    <property type="entry name" value="Peptidase_M1"/>
    <property type="match status" value="1"/>
</dbReference>
<feature type="domain" description="Aminopeptidase N-like N-terminal" evidence="16">
    <location>
        <begin position="22"/>
        <end position="195"/>
    </location>
</feature>
<dbReference type="Proteomes" id="UP000584374">
    <property type="component" value="Unassembled WGS sequence"/>
</dbReference>
<feature type="domain" description="Peptidase M1 membrane alanine aminopeptidase" evidence="14">
    <location>
        <begin position="233"/>
        <end position="441"/>
    </location>
</feature>
<keyword evidence="9 17" id="KW-0378">Hydrolase</keyword>
<keyword evidence="11" id="KW-0482">Metalloprotease</keyword>
<evidence type="ECO:0000256" key="3">
    <source>
        <dbReference type="ARBA" id="ARBA00010136"/>
    </source>
</evidence>
<evidence type="ECO:0000256" key="6">
    <source>
        <dbReference type="ARBA" id="ARBA00022438"/>
    </source>
</evidence>
<dbReference type="SUPFAM" id="SSF63737">
    <property type="entry name" value="Leukotriene A4 hydrolase N-terminal domain"/>
    <property type="match status" value="1"/>
</dbReference>
<comment type="similarity">
    <text evidence="3">Belongs to the peptidase M1 family.</text>
</comment>
<evidence type="ECO:0000256" key="4">
    <source>
        <dbReference type="ARBA" id="ARBA00012564"/>
    </source>
</evidence>
<dbReference type="Pfam" id="PF17900">
    <property type="entry name" value="Peptidase_M1_N"/>
    <property type="match status" value="1"/>
</dbReference>
<evidence type="ECO:0000256" key="10">
    <source>
        <dbReference type="ARBA" id="ARBA00022833"/>
    </source>
</evidence>
<evidence type="ECO:0000259" key="14">
    <source>
        <dbReference type="Pfam" id="PF01433"/>
    </source>
</evidence>
<dbReference type="Gene3D" id="2.60.40.1730">
    <property type="entry name" value="tricorn interacting facor f3 domain"/>
    <property type="match status" value="1"/>
</dbReference>
<keyword evidence="8" id="KW-0479">Metal-binding</keyword>
<dbReference type="GO" id="GO:0005615">
    <property type="term" value="C:extracellular space"/>
    <property type="evidence" value="ECO:0007669"/>
    <property type="project" value="TreeGrafter"/>
</dbReference>
<dbReference type="NCBIfam" id="TIGR02412">
    <property type="entry name" value="pepN_strep_liv"/>
    <property type="match status" value="1"/>
</dbReference>
<dbReference type="InterPro" id="IPR042097">
    <property type="entry name" value="Aminopeptidase_N-like_N_sf"/>
</dbReference>
<keyword evidence="18" id="KW-1185">Reference proteome</keyword>
<comment type="caution">
    <text evidence="17">The sequence shown here is derived from an EMBL/GenBank/DDBJ whole genome shotgun (WGS) entry which is preliminary data.</text>
</comment>
<gene>
    <name evidence="17" type="ORF">BJ970_007409</name>
</gene>
<keyword evidence="6 17" id="KW-0031">Aminopeptidase</keyword>
<evidence type="ECO:0000256" key="12">
    <source>
        <dbReference type="ARBA" id="ARBA00029811"/>
    </source>
</evidence>
<dbReference type="AlphaFoldDB" id="A0A840QK81"/>
<dbReference type="Pfam" id="PF11838">
    <property type="entry name" value="ERAP1_C"/>
    <property type="match status" value="1"/>
</dbReference>
<dbReference type="InterPro" id="IPR045357">
    <property type="entry name" value="Aminopeptidase_N-like_N"/>
</dbReference>
<dbReference type="GO" id="GO:0043171">
    <property type="term" value="P:peptide catabolic process"/>
    <property type="evidence" value="ECO:0007669"/>
    <property type="project" value="TreeGrafter"/>
</dbReference>
<dbReference type="GO" id="GO:0016285">
    <property type="term" value="F:alanyl aminopeptidase activity"/>
    <property type="evidence" value="ECO:0007669"/>
    <property type="project" value="UniProtKB-EC"/>
</dbReference>
<evidence type="ECO:0000256" key="5">
    <source>
        <dbReference type="ARBA" id="ARBA00015611"/>
    </source>
</evidence>
<dbReference type="InterPro" id="IPR027268">
    <property type="entry name" value="Peptidase_M4/M1_CTD_sf"/>
</dbReference>
<evidence type="ECO:0000256" key="7">
    <source>
        <dbReference type="ARBA" id="ARBA00022670"/>
    </source>
</evidence>
<dbReference type="InterPro" id="IPR012778">
    <property type="entry name" value="Pept_M1_aminopeptidase"/>
</dbReference>
<dbReference type="GO" id="GO:0042277">
    <property type="term" value="F:peptide binding"/>
    <property type="evidence" value="ECO:0007669"/>
    <property type="project" value="TreeGrafter"/>
</dbReference>
<dbReference type="GO" id="GO:0008270">
    <property type="term" value="F:zinc ion binding"/>
    <property type="evidence" value="ECO:0007669"/>
    <property type="project" value="InterPro"/>
</dbReference>